<reference evidence="2 3" key="1">
    <citation type="submission" date="2023-11" db="EMBL/GenBank/DDBJ databases">
        <title>Arctic aerobic anoxygenic photoheterotroph Sediminicoccus rosea KRV36 adapts its photosynthesis to long days of polar summer.</title>
        <authorList>
            <person name="Tomasch J."/>
            <person name="Kopejtka K."/>
            <person name="Bily T."/>
            <person name="Gardiner A.T."/>
            <person name="Gardian Z."/>
            <person name="Shivaramu S."/>
            <person name="Koblizek M."/>
            <person name="Engelhardt F."/>
            <person name="Kaftan D."/>
        </authorList>
    </citation>
    <scope>NUCLEOTIDE SEQUENCE [LARGE SCALE GENOMIC DNA]</scope>
    <source>
        <strain evidence="2 3">R-30</strain>
    </source>
</reference>
<evidence type="ECO:0000259" key="1">
    <source>
        <dbReference type="Pfam" id="PF00685"/>
    </source>
</evidence>
<dbReference type="SUPFAM" id="SSF52540">
    <property type="entry name" value="P-loop containing nucleoside triphosphate hydrolases"/>
    <property type="match status" value="1"/>
</dbReference>
<dbReference type="InterPro" id="IPR027417">
    <property type="entry name" value="P-loop_NTPase"/>
</dbReference>
<dbReference type="Gene3D" id="3.40.50.300">
    <property type="entry name" value="P-loop containing nucleotide triphosphate hydrolases"/>
    <property type="match status" value="1"/>
</dbReference>
<dbReference type="InterPro" id="IPR000863">
    <property type="entry name" value="Sulfotransferase_dom"/>
</dbReference>
<feature type="domain" description="Sulfotransferase" evidence="1">
    <location>
        <begin position="25"/>
        <end position="227"/>
    </location>
</feature>
<accession>A0ABZ0PPR5</accession>
<gene>
    <name evidence="2" type="ORF">R9Z33_22290</name>
</gene>
<sequence>MPAPRTAVRCPGESRRRSGAWRSRRAVVVGRRRTGTMARSIIFLTTPTSATGSMYRVLRAIATGRYQRVDWLESLYEAGRIQDATREVPPREDCLILHNTPQYFNHGMRLLDYRFVLNARDPRDIVCNQYHWQFVHEAPLETPEQTAARRERVAREGIDAFALSFDNTGYLKGWFNAVRRIAPQDRIFIGYAMYCLHFEEVVARASHFMGVPPESWTRQQRRQIARERVENLPNNPSWIGQKWAGTDTAPGRHRQELQPETIRILTERYRWFLDFLRRFDDPKVASTYE</sequence>
<dbReference type="Pfam" id="PF00685">
    <property type="entry name" value="Sulfotransfer_1"/>
    <property type="match status" value="1"/>
</dbReference>
<dbReference type="EMBL" id="CP137852">
    <property type="protein sequence ID" value="WPB87735.1"/>
    <property type="molecule type" value="Genomic_DNA"/>
</dbReference>
<evidence type="ECO:0000313" key="2">
    <source>
        <dbReference type="EMBL" id="WPB87735.1"/>
    </source>
</evidence>
<name>A0ABZ0PPR5_9PROT</name>
<dbReference type="Proteomes" id="UP001305521">
    <property type="component" value="Chromosome"/>
</dbReference>
<organism evidence="2 3">
    <name type="scientific">Sediminicoccus rosea</name>
    <dbReference type="NCBI Taxonomy" id="1225128"/>
    <lineage>
        <taxon>Bacteria</taxon>
        <taxon>Pseudomonadati</taxon>
        <taxon>Pseudomonadota</taxon>
        <taxon>Alphaproteobacteria</taxon>
        <taxon>Acetobacterales</taxon>
        <taxon>Roseomonadaceae</taxon>
        <taxon>Sediminicoccus</taxon>
    </lineage>
</organism>
<protein>
    <submittedName>
        <fullName evidence="2">Sulfotransferase domain-containing protein</fullName>
    </submittedName>
</protein>
<evidence type="ECO:0000313" key="3">
    <source>
        <dbReference type="Proteomes" id="UP001305521"/>
    </source>
</evidence>
<dbReference type="RefSeq" id="WP_318651686.1">
    <property type="nucleotide sequence ID" value="NZ_CP137852.1"/>
</dbReference>
<proteinExistence type="predicted"/>
<keyword evidence="3" id="KW-1185">Reference proteome</keyword>